<keyword evidence="18" id="KW-1185">Reference proteome</keyword>
<dbReference type="Proteomes" id="UP000242753">
    <property type="component" value="Chromosome I"/>
</dbReference>
<keyword evidence="9 15" id="KW-0472">Membrane</keyword>
<dbReference type="InterPro" id="IPR050059">
    <property type="entry name" value="ATP_synthase_B_chain"/>
</dbReference>
<dbReference type="GO" id="GO:0045259">
    <property type="term" value="C:proton-transporting ATP synthase complex"/>
    <property type="evidence" value="ECO:0007669"/>
    <property type="project" value="UniProtKB-KW"/>
</dbReference>
<evidence type="ECO:0000256" key="4">
    <source>
        <dbReference type="ARBA" id="ARBA00022547"/>
    </source>
</evidence>
<dbReference type="NCBIfam" id="NF004411">
    <property type="entry name" value="PRK05759.1-2"/>
    <property type="match status" value="1"/>
</dbReference>
<keyword evidence="2 15" id="KW-0813">Transport</keyword>
<evidence type="ECO:0000256" key="15">
    <source>
        <dbReference type="HAMAP-Rule" id="MF_01398"/>
    </source>
</evidence>
<evidence type="ECO:0000256" key="2">
    <source>
        <dbReference type="ARBA" id="ARBA00022448"/>
    </source>
</evidence>
<dbReference type="PANTHER" id="PTHR33445:SF1">
    <property type="entry name" value="ATP SYNTHASE SUBUNIT B"/>
    <property type="match status" value="1"/>
</dbReference>
<comment type="similarity">
    <text evidence="1 15 16">Belongs to the ATPase B chain family.</text>
</comment>
<keyword evidence="8 15" id="KW-0406">Ion transport</keyword>
<feature type="transmembrane region" description="Helical" evidence="15">
    <location>
        <begin position="6"/>
        <end position="26"/>
    </location>
</feature>
<evidence type="ECO:0000256" key="11">
    <source>
        <dbReference type="ARBA" id="ARBA00025198"/>
    </source>
</evidence>
<dbReference type="PATRIC" id="fig|1594731.3.peg.4"/>
<keyword evidence="10 15" id="KW-0066">ATP synthesis</keyword>
<proteinExistence type="inferred from homology"/>
<dbReference type="PANTHER" id="PTHR33445">
    <property type="entry name" value="ATP SYNTHASE SUBUNIT B', CHLOROPLASTIC"/>
    <property type="match status" value="1"/>
</dbReference>
<comment type="function">
    <text evidence="12">Component of the F(0) channel, it forms part of the peripheral stalk, linking F(1) to F(0). The b'-subunit is a diverged and duplicated form of b found in plants and photosynthetic bacteria.</text>
</comment>
<evidence type="ECO:0000256" key="7">
    <source>
        <dbReference type="ARBA" id="ARBA00022989"/>
    </source>
</evidence>
<dbReference type="RefSeq" id="WP_281263885.1">
    <property type="nucleotide sequence ID" value="NZ_LN774881.1"/>
</dbReference>
<comment type="subunit">
    <text evidence="13">F-type ATPases have 2 components, F(1) - the catalytic core - and F(0) - the membrane proton channel. F(1) has five subunits: alpha(3), beta(3), gamma(1), delta(1), epsilon(1). F(0) has four main subunits: a(1), b(2) and c(10-14). The alpha and beta chains form an alternating ring which encloses part of the gamma chain. F(1) is attached to F(0) by a central stalk formed by the gamma and epsilon chains, while a peripheral stalk is formed by the delta and b chains.</text>
</comment>
<dbReference type="GO" id="GO:0012505">
    <property type="term" value="C:endomembrane system"/>
    <property type="evidence" value="ECO:0007669"/>
    <property type="project" value="UniProtKB-SubCell"/>
</dbReference>
<evidence type="ECO:0000256" key="8">
    <source>
        <dbReference type="ARBA" id="ARBA00023065"/>
    </source>
</evidence>
<reference evidence="18" key="1">
    <citation type="submission" date="2015-01" db="EMBL/GenBank/DDBJ databases">
        <authorList>
            <person name="Manzano-Marin A."/>
            <person name="Manzano-Marin A."/>
        </authorList>
    </citation>
    <scope>NUCLEOTIDE SEQUENCE [LARGE SCALE GENOMIC DNA]</scope>
    <source>
        <strain evidence="18">obscurior</strain>
    </source>
</reference>
<evidence type="ECO:0000256" key="10">
    <source>
        <dbReference type="ARBA" id="ARBA00023310"/>
    </source>
</evidence>
<dbReference type="Gene3D" id="6.10.250.1580">
    <property type="match status" value="1"/>
</dbReference>
<dbReference type="GO" id="GO:0005886">
    <property type="term" value="C:plasma membrane"/>
    <property type="evidence" value="ECO:0007669"/>
    <property type="project" value="UniProtKB-SubCell"/>
</dbReference>
<keyword evidence="5 15" id="KW-0812">Transmembrane</keyword>
<dbReference type="HAMAP" id="MF_01398">
    <property type="entry name" value="ATP_synth_b_bprime"/>
    <property type="match status" value="1"/>
</dbReference>
<evidence type="ECO:0000256" key="9">
    <source>
        <dbReference type="ARBA" id="ARBA00023136"/>
    </source>
</evidence>
<dbReference type="Pfam" id="PF00430">
    <property type="entry name" value="ATP-synt_B"/>
    <property type="match status" value="1"/>
</dbReference>
<dbReference type="KEGG" id="wca:WEOB_004"/>
<dbReference type="InterPro" id="IPR028987">
    <property type="entry name" value="ATP_synth_B-like_membr_sf"/>
</dbReference>
<keyword evidence="4 15" id="KW-0138">CF(0)</keyword>
<evidence type="ECO:0000313" key="18">
    <source>
        <dbReference type="Proteomes" id="UP000242753"/>
    </source>
</evidence>
<keyword evidence="6 15" id="KW-0375">Hydrogen ion transport</keyword>
<keyword evidence="7 15" id="KW-1133">Transmembrane helix</keyword>
<dbReference type="InterPro" id="IPR005864">
    <property type="entry name" value="ATP_synth_F0_bsu_bac"/>
</dbReference>
<evidence type="ECO:0000256" key="12">
    <source>
        <dbReference type="ARBA" id="ARBA00025614"/>
    </source>
</evidence>
<evidence type="ECO:0000256" key="5">
    <source>
        <dbReference type="ARBA" id="ARBA00022692"/>
    </source>
</evidence>
<dbReference type="EMBL" id="LN774881">
    <property type="protein sequence ID" value="CEN31977.1"/>
    <property type="molecule type" value="Genomic_DNA"/>
</dbReference>
<dbReference type="AlphaFoldDB" id="A0A0H5BWD9"/>
<dbReference type="CDD" id="cd06503">
    <property type="entry name" value="ATP-synt_Fo_b"/>
    <property type="match status" value="1"/>
</dbReference>
<dbReference type="NCBIfam" id="TIGR01144">
    <property type="entry name" value="ATP_synt_b"/>
    <property type="match status" value="1"/>
</dbReference>
<name>A0A0H5BWD9_9ENTR</name>
<gene>
    <name evidence="15 17" type="primary">atpF</name>
    <name evidence="17" type="ORF">WEOB_004</name>
</gene>
<evidence type="ECO:0000313" key="17">
    <source>
        <dbReference type="EMBL" id="CEN31977.1"/>
    </source>
</evidence>
<evidence type="ECO:0000256" key="3">
    <source>
        <dbReference type="ARBA" id="ARBA00022475"/>
    </source>
</evidence>
<organism evidence="17 18">
    <name type="scientific">Candidatus Westeberhardia cardiocondylae</name>
    <dbReference type="NCBI Taxonomy" id="1594731"/>
    <lineage>
        <taxon>Bacteria</taxon>
        <taxon>Pseudomonadati</taxon>
        <taxon>Pseudomonadota</taxon>
        <taxon>Gammaproteobacteria</taxon>
        <taxon>Enterobacterales</taxon>
        <taxon>Enterobacteriaceae</taxon>
        <taxon>ant endosymbionts</taxon>
        <taxon>Candidatus Westeberhardia</taxon>
    </lineage>
</organism>
<keyword evidence="3 15" id="KW-1003">Cell membrane</keyword>
<dbReference type="SUPFAM" id="SSF81573">
    <property type="entry name" value="F1F0 ATP synthase subunit B, membrane domain"/>
    <property type="match status" value="1"/>
</dbReference>
<dbReference type="GO" id="GO:0046933">
    <property type="term" value="F:proton-transporting ATP synthase activity, rotational mechanism"/>
    <property type="evidence" value="ECO:0007669"/>
    <property type="project" value="UniProtKB-UniRule"/>
</dbReference>
<accession>A0A0H5BWD9</accession>
<evidence type="ECO:0000256" key="14">
    <source>
        <dbReference type="ARBA" id="ARBA00037847"/>
    </source>
</evidence>
<comment type="subcellular location">
    <subcellularLocation>
        <location evidence="15">Cell membrane</location>
        <topology evidence="15">Single-pass membrane protein</topology>
    </subcellularLocation>
    <subcellularLocation>
        <location evidence="14">Endomembrane system</location>
        <topology evidence="14">Single-pass membrane protein</topology>
    </subcellularLocation>
</comment>
<dbReference type="STRING" id="1594731.WEOB_004"/>
<evidence type="ECO:0000256" key="6">
    <source>
        <dbReference type="ARBA" id="ARBA00022781"/>
    </source>
</evidence>
<comment type="function">
    <text evidence="11 15">F(1)F(0) ATP synthase produces ATP from ADP in the presence of a proton or sodium gradient. F-type ATPases consist of two structural domains, F(1) containing the extramembraneous catalytic core and F(0) containing the membrane proton channel, linked together by a central stalk and a peripheral stalk. During catalysis, ATP synthesis in the catalytic domain of F(1) is coupled via a rotary mechanism of the central stalk subunits to proton translocation.</text>
</comment>
<sequence>MSINSTIFGQIISFIIFVFLCMKYVWPPLISMIEDRKKKISDDLTSIKLAKMKLKISKEKIKKEIINAKLEAKLIIENASQYKLKLLNAAVFEAKIKKNRIIEEAYSKINLRKKYVEKELRKKIITLVMLASEKVIQCSMDTDKDNKIVNKIISTL</sequence>
<dbReference type="InterPro" id="IPR002146">
    <property type="entry name" value="ATP_synth_b/b'su_bac/chlpt"/>
</dbReference>
<evidence type="ECO:0000256" key="13">
    <source>
        <dbReference type="ARBA" id="ARBA00026054"/>
    </source>
</evidence>
<protein>
    <recommendedName>
        <fullName evidence="15">ATP synthase subunit b</fullName>
    </recommendedName>
    <alternativeName>
        <fullName evidence="15">ATP synthase F(0) sector subunit b</fullName>
    </alternativeName>
    <alternativeName>
        <fullName evidence="15">ATPase subunit I</fullName>
    </alternativeName>
    <alternativeName>
        <fullName evidence="15">F-type ATPase subunit b</fullName>
        <shortName evidence="15">F-ATPase subunit b</shortName>
    </alternativeName>
</protein>
<dbReference type="GO" id="GO:0046961">
    <property type="term" value="F:proton-transporting ATPase activity, rotational mechanism"/>
    <property type="evidence" value="ECO:0007669"/>
    <property type="project" value="TreeGrafter"/>
</dbReference>
<comment type="subunit">
    <text evidence="15">F-type ATPases have 2 components, F(1) - the catalytic core - and F(0) - the membrane proton channel. F(1) has five subunits: alpha(3), beta(3), gamma(1), delta(1), epsilon(1). F(0) has three main subunits: a(1), b(2) and c(10-14). The alpha and beta chains form an alternating ring which encloses part of the gamma chain. F(1) is attached to F(0) by a central stalk formed by the gamma and epsilon chains, while a peripheral stalk is formed by the delta and b chains.</text>
</comment>
<evidence type="ECO:0000256" key="16">
    <source>
        <dbReference type="RuleBase" id="RU003848"/>
    </source>
</evidence>
<evidence type="ECO:0000256" key="1">
    <source>
        <dbReference type="ARBA" id="ARBA00005513"/>
    </source>
</evidence>